<reference evidence="3" key="1">
    <citation type="submission" date="2024-03" db="EMBL/GenBank/DDBJ databases">
        <title>Deinococcus weizhi sp. nov., isolated from human skin.</title>
        <authorList>
            <person name="Wei Z."/>
            <person name="Tian F."/>
            <person name="Yang C."/>
            <person name="Xin L.T."/>
            <person name="Wen Z.J."/>
            <person name="Lan K.C."/>
            <person name="Yu L."/>
            <person name="Zhe W."/>
            <person name="Dan F.D."/>
            <person name="Jun W."/>
            <person name="Rui Z."/>
            <person name="Yong X.J."/>
            <person name="Ting Y."/>
            <person name="Wei X."/>
            <person name="Xu Z.G."/>
            <person name="Xin Z."/>
            <person name="Dong F.G."/>
            <person name="Ni X.M."/>
            <person name="Zheng M.G."/>
            <person name="Chun Y."/>
            <person name="Qian W.X."/>
        </authorList>
    </citation>
    <scope>NUCLEOTIDE SEQUENCE</scope>
    <source>
        <strain evidence="3">VB142</strain>
    </source>
</reference>
<keyword evidence="1" id="KW-0812">Transmembrane</keyword>
<keyword evidence="1" id="KW-0472">Membrane</keyword>
<feature type="domain" description="Peptidase S9 prolyl oligopeptidase catalytic" evidence="2">
    <location>
        <begin position="211"/>
        <end position="389"/>
    </location>
</feature>
<dbReference type="EMBL" id="CP149782">
    <property type="protein sequence ID" value="WYF43869.1"/>
    <property type="molecule type" value="Genomic_DNA"/>
</dbReference>
<evidence type="ECO:0000259" key="2">
    <source>
        <dbReference type="Pfam" id="PF00326"/>
    </source>
</evidence>
<dbReference type="AlphaFoldDB" id="A0AAU6PZY3"/>
<evidence type="ECO:0000256" key="1">
    <source>
        <dbReference type="SAM" id="Phobius"/>
    </source>
</evidence>
<dbReference type="PANTHER" id="PTHR12277">
    <property type="entry name" value="ALPHA/BETA HYDROLASE DOMAIN-CONTAINING PROTEIN"/>
    <property type="match status" value="1"/>
</dbReference>
<keyword evidence="3" id="KW-0378">Hydrolase</keyword>
<dbReference type="GO" id="GO:0008236">
    <property type="term" value="F:serine-type peptidase activity"/>
    <property type="evidence" value="ECO:0007669"/>
    <property type="project" value="InterPro"/>
</dbReference>
<dbReference type="PANTHER" id="PTHR12277:SF79">
    <property type="entry name" value="XAA-PRO DIPEPTIDYL-PEPTIDASE-RELATED"/>
    <property type="match status" value="1"/>
</dbReference>
<dbReference type="InterPro" id="IPR001375">
    <property type="entry name" value="Peptidase_S9_cat"/>
</dbReference>
<proteinExistence type="predicted"/>
<evidence type="ECO:0000313" key="3">
    <source>
        <dbReference type="EMBL" id="WYF43869.1"/>
    </source>
</evidence>
<name>A0AAU6PZY3_9DEIO</name>
<accession>A0AAU6PZY3</accession>
<dbReference type="InterPro" id="IPR029058">
    <property type="entry name" value="AB_hydrolase_fold"/>
</dbReference>
<dbReference type="RefSeq" id="WP_339094919.1">
    <property type="nucleotide sequence ID" value="NZ_CP149782.1"/>
</dbReference>
<feature type="transmembrane region" description="Helical" evidence="1">
    <location>
        <begin position="21"/>
        <end position="41"/>
    </location>
</feature>
<protein>
    <submittedName>
        <fullName evidence="3">Alpha/beta hydrolase</fullName>
    </submittedName>
</protein>
<dbReference type="Gene3D" id="3.40.50.1820">
    <property type="entry name" value="alpha/beta hydrolase"/>
    <property type="match status" value="1"/>
</dbReference>
<dbReference type="GO" id="GO:0006508">
    <property type="term" value="P:proteolysis"/>
    <property type="evidence" value="ECO:0007669"/>
    <property type="project" value="InterPro"/>
</dbReference>
<gene>
    <name evidence="3" type="ORF">WDJ50_10640</name>
</gene>
<organism evidence="3">
    <name type="scientific">Deinococcus sp. VB142</name>
    <dbReference type="NCBI Taxonomy" id="3112952"/>
    <lineage>
        <taxon>Bacteria</taxon>
        <taxon>Thermotogati</taxon>
        <taxon>Deinococcota</taxon>
        <taxon>Deinococci</taxon>
        <taxon>Deinococcales</taxon>
        <taxon>Deinococcaceae</taxon>
        <taxon>Deinococcus</taxon>
    </lineage>
</organism>
<dbReference type="SUPFAM" id="SSF53474">
    <property type="entry name" value="alpha/beta-Hydrolases"/>
    <property type="match status" value="1"/>
</dbReference>
<sequence length="391" mass="43309">MKRPFPSTINHQPLARLRPKHLGYAALGYATLVFLGALLGADIVLRSKTHWVKGDFVPVGRRGNKLYLPASPETLSKGPLGIVPLLPNRGHLVVGPHRMVGTIVERPILQERGKLPHGSLAWVSTYIYNGTPAQLGLDFEHVALHSEVGDLPAWHIPPHHAEKDALIVAVHGHGGQRAQALRMLPAMLRTGCGALFVTFRNAYAGPKVGKGYLTLGDTEAEDVLGALHWAAQNGYKRVILFGFSMGGNIALNVLRPKFEPFPLPVVGVMLDSPALDWRDTIRWQGQRYGLPKFLAKHVGHFTQWVVTRRSGQNFDEVDQIAAAPRFRVPMLLWHGTRDRTIPIAQAEAFAAARPDLVEFHRVEGAKHIRTWNISPKKYDEQLEAFVARVLA</sequence>
<dbReference type="Pfam" id="PF00326">
    <property type="entry name" value="Peptidase_S9"/>
    <property type="match status" value="1"/>
</dbReference>
<keyword evidence="1" id="KW-1133">Transmembrane helix</keyword>